<dbReference type="EnsemblMetazoa" id="AMEM009325-RA">
    <property type="protein sequence ID" value="AMEM009325-PA"/>
    <property type="gene ID" value="AMEM009325"/>
</dbReference>
<proteinExistence type="predicted"/>
<reference evidence="2" key="1">
    <citation type="submission" date="2020-05" db="UniProtKB">
        <authorList>
            <consortium name="EnsemblMetazoa"/>
        </authorList>
    </citation>
    <scope>IDENTIFICATION</scope>
    <source>
        <strain evidence="2">MAF</strain>
    </source>
</reference>
<evidence type="ECO:0000313" key="3">
    <source>
        <dbReference type="Proteomes" id="UP000075903"/>
    </source>
</evidence>
<keyword evidence="1" id="KW-0472">Membrane</keyword>
<keyword evidence="3" id="KW-1185">Reference proteome</keyword>
<organism evidence="2 3">
    <name type="scientific">Anopheles merus</name>
    <name type="common">Mosquito</name>
    <dbReference type="NCBI Taxonomy" id="30066"/>
    <lineage>
        <taxon>Eukaryota</taxon>
        <taxon>Metazoa</taxon>
        <taxon>Ecdysozoa</taxon>
        <taxon>Arthropoda</taxon>
        <taxon>Hexapoda</taxon>
        <taxon>Insecta</taxon>
        <taxon>Pterygota</taxon>
        <taxon>Neoptera</taxon>
        <taxon>Endopterygota</taxon>
        <taxon>Diptera</taxon>
        <taxon>Nematocera</taxon>
        <taxon>Culicoidea</taxon>
        <taxon>Culicidae</taxon>
        <taxon>Anophelinae</taxon>
        <taxon>Anopheles</taxon>
    </lineage>
</organism>
<accession>A0A182V5S7</accession>
<keyword evidence="1" id="KW-1133">Transmembrane helix</keyword>
<feature type="transmembrane region" description="Helical" evidence="1">
    <location>
        <begin position="76"/>
        <end position="95"/>
    </location>
</feature>
<name>A0A182V5S7_ANOME</name>
<dbReference type="VEuPathDB" id="VectorBase:AMEM009325"/>
<dbReference type="Proteomes" id="UP000075903">
    <property type="component" value="Unassembled WGS sequence"/>
</dbReference>
<protein>
    <submittedName>
        <fullName evidence="2">Uncharacterized protein</fullName>
    </submittedName>
</protein>
<evidence type="ECO:0000313" key="2">
    <source>
        <dbReference type="EnsemblMetazoa" id="AMEM009325-PA"/>
    </source>
</evidence>
<feature type="transmembrane region" description="Helical" evidence="1">
    <location>
        <begin position="107"/>
        <end position="128"/>
    </location>
</feature>
<dbReference type="AlphaFoldDB" id="A0A182V5S7"/>
<sequence length="151" mass="16961">MGRCLIVGLVRAMLRNRRCFVGRRRRVVRVRRNCRNCLRLGVTTFERKPFFVVAALLRTRDAVPIGRRCTAARNRFVPLAVVVLLVAVVSFPRRVVNVLFLVELNDFLVAFGFVVVRFVDTVVVLSVFGTPMSGGLRILGCMPLATLDKTA</sequence>
<evidence type="ECO:0000256" key="1">
    <source>
        <dbReference type="SAM" id="Phobius"/>
    </source>
</evidence>
<keyword evidence="1" id="KW-0812">Transmembrane</keyword>